<evidence type="ECO:0000256" key="10">
    <source>
        <dbReference type="RuleBase" id="RU079119"/>
    </source>
</evidence>
<dbReference type="AlphaFoldDB" id="A0A1C7N8X8"/>
<dbReference type="GO" id="GO:0019706">
    <property type="term" value="F:protein-cysteine S-palmitoyltransferase activity"/>
    <property type="evidence" value="ECO:0007669"/>
    <property type="project" value="UniProtKB-EC"/>
</dbReference>
<dbReference type="PROSITE" id="PS50216">
    <property type="entry name" value="DHHC"/>
    <property type="match status" value="1"/>
</dbReference>
<comment type="caution">
    <text evidence="12">The sequence shown here is derived from an EMBL/GenBank/DDBJ whole genome shotgun (WGS) entry which is preliminary data.</text>
</comment>
<keyword evidence="8 10" id="KW-0012">Acyltransferase</keyword>
<evidence type="ECO:0000259" key="11">
    <source>
        <dbReference type="Pfam" id="PF01529"/>
    </source>
</evidence>
<dbReference type="STRING" id="101091.A0A1C7N8X8"/>
<keyword evidence="4 10" id="KW-1133">Transmembrane helix</keyword>
<keyword evidence="2 10" id="KW-0808">Transferase</keyword>
<comment type="catalytic activity">
    <reaction evidence="9 10">
        <text>L-cysteinyl-[protein] + hexadecanoyl-CoA = S-hexadecanoyl-L-cysteinyl-[protein] + CoA</text>
        <dbReference type="Rhea" id="RHEA:36683"/>
        <dbReference type="Rhea" id="RHEA-COMP:10131"/>
        <dbReference type="Rhea" id="RHEA-COMP:11032"/>
        <dbReference type="ChEBI" id="CHEBI:29950"/>
        <dbReference type="ChEBI" id="CHEBI:57287"/>
        <dbReference type="ChEBI" id="CHEBI:57379"/>
        <dbReference type="ChEBI" id="CHEBI:74151"/>
        <dbReference type="EC" id="2.3.1.225"/>
    </reaction>
</comment>
<comment type="subcellular location">
    <subcellularLocation>
        <location evidence="1">Membrane</location>
        <topology evidence="1">Multi-pass membrane protein</topology>
    </subcellularLocation>
</comment>
<feature type="transmembrane region" description="Helical" evidence="10">
    <location>
        <begin position="189"/>
        <end position="210"/>
    </location>
</feature>
<dbReference type="InterPro" id="IPR039859">
    <property type="entry name" value="PFA4/ZDH16/20/ERF2-like"/>
</dbReference>
<evidence type="ECO:0000256" key="5">
    <source>
        <dbReference type="ARBA" id="ARBA00023136"/>
    </source>
</evidence>
<dbReference type="OrthoDB" id="9909019at2759"/>
<name>A0A1C7N8X8_9FUNG</name>
<evidence type="ECO:0000256" key="4">
    <source>
        <dbReference type="ARBA" id="ARBA00022989"/>
    </source>
</evidence>
<evidence type="ECO:0000256" key="9">
    <source>
        <dbReference type="ARBA" id="ARBA00048048"/>
    </source>
</evidence>
<dbReference type="Pfam" id="PF01529">
    <property type="entry name" value="DHHC"/>
    <property type="match status" value="2"/>
</dbReference>
<dbReference type="EC" id="2.3.1.225" evidence="10"/>
<keyword evidence="5 10" id="KW-0472">Membrane</keyword>
<protein>
    <recommendedName>
        <fullName evidence="10">Palmitoyltransferase</fullName>
        <ecNumber evidence="10">2.3.1.225</ecNumber>
    </recommendedName>
</protein>
<comment type="similarity">
    <text evidence="10">Belongs to the DHHC palmitoyltransferase family.</text>
</comment>
<dbReference type="InParanoid" id="A0A1C7N8X8"/>
<evidence type="ECO:0000313" key="12">
    <source>
        <dbReference type="EMBL" id="OBZ85036.1"/>
    </source>
</evidence>
<evidence type="ECO:0000256" key="7">
    <source>
        <dbReference type="ARBA" id="ARBA00023288"/>
    </source>
</evidence>
<reference evidence="12 13" key="1">
    <citation type="submission" date="2016-03" db="EMBL/GenBank/DDBJ databases">
        <title>Choanephora cucurbitarum.</title>
        <authorList>
            <person name="Min B."/>
            <person name="Park H."/>
            <person name="Park J.-H."/>
            <person name="Shin H.-D."/>
            <person name="Choi I.-G."/>
        </authorList>
    </citation>
    <scope>NUCLEOTIDE SEQUENCE [LARGE SCALE GENOMIC DNA]</scope>
    <source>
        <strain evidence="12 13">KUS-F28377</strain>
    </source>
</reference>
<dbReference type="EMBL" id="LUGH01000440">
    <property type="protein sequence ID" value="OBZ85036.1"/>
    <property type="molecule type" value="Genomic_DNA"/>
</dbReference>
<dbReference type="GO" id="GO:0016020">
    <property type="term" value="C:membrane"/>
    <property type="evidence" value="ECO:0007669"/>
    <property type="project" value="UniProtKB-SubCell"/>
</dbReference>
<feature type="non-terminal residue" evidence="12">
    <location>
        <position position="299"/>
    </location>
</feature>
<evidence type="ECO:0000256" key="6">
    <source>
        <dbReference type="ARBA" id="ARBA00023139"/>
    </source>
</evidence>
<gene>
    <name evidence="12" type="primary">ZDHHC2</name>
    <name evidence="12" type="ORF">A0J61_06908</name>
</gene>
<keyword evidence="6" id="KW-0564">Palmitate</keyword>
<keyword evidence="7" id="KW-0449">Lipoprotein</keyword>
<evidence type="ECO:0000313" key="13">
    <source>
        <dbReference type="Proteomes" id="UP000093000"/>
    </source>
</evidence>
<comment type="domain">
    <text evidence="10">The DHHC domain is required for palmitoyltransferase activity.</text>
</comment>
<feature type="domain" description="Palmitoyltransferase DHHC" evidence="11">
    <location>
        <begin position="27"/>
        <end position="57"/>
    </location>
</feature>
<evidence type="ECO:0000256" key="8">
    <source>
        <dbReference type="ARBA" id="ARBA00023315"/>
    </source>
</evidence>
<proteinExistence type="inferred from homology"/>
<dbReference type="InterPro" id="IPR001594">
    <property type="entry name" value="Palmitoyltrfase_DHHC"/>
</dbReference>
<evidence type="ECO:0000256" key="1">
    <source>
        <dbReference type="ARBA" id="ARBA00004141"/>
    </source>
</evidence>
<evidence type="ECO:0000256" key="3">
    <source>
        <dbReference type="ARBA" id="ARBA00022692"/>
    </source>
</evidence>
<keyword evidence="3 10" id="KW-0812">Transmembrane</keyword>
<dbReference type="PANTHER" id="PTHR12246">
    <property type="entry name" value="PALMITOYLTRANSFERASE ZDHHC16"/>
    <property type="match status" value="1"/>
</dbReference>
<sequence>MSLVSYAVIMSLKEEEPWLTLSNQEGGPLYCGRCKIVKPERTHHCRECNQCTAKMDQGKCYTQADIAPVVIVFGREIFPEEENRSLCFLSNRINGCVDQSNYKQFFLFVFYVALYSLHVEFTLLPYLLKLITTKMPDGKLTLGFAFKIYKIYLSSIYHFWRNALLILQHQKWIPLFTGVQGLGLEGVSLHWYIVCFLGFVFGVTVSGFALTHFCFIIRNKTSIEYVANRPIFVKVNPDPSKKESTVVTLTDKKEFKDMYDIGCYRNWCSVMGTSPFLWLLPFKGSPTTILFPHNPDFIT</sequence>
<keyword evidence="13" id="KW-1185">Reference proteome</keyword>
<feature type="transmembrane region" description="Helical" evidence="10">
    <location>
        <begin position="105"/>
        <end position="128"/>
    </location>
</feature>
<accession>A0A1C7N8X8</accession>
<organism evidence="12 13">
    <name type="scientific">Choanephora cucurbitarum</name>
    <dbReference type="NCBI Taxonomy" id="101091"/>
    <lineage>
        <taxon>Eukaryota</taxon>
        <taxon>Fungi</taxon>
        <taxon>Fungi incertae sedis</taxon>
        <taxon>Mucoromycota</taxon>
        <taxon>Mucoromycotina</taxon>
        <taxon>Mucoromycetes</taxon>
        <taxon>Mucorales</taxon>
        <taxon>Mucorineae</taxon>
        <taxon>Choanephoraceae</taxon>
        <taxon>Choanephoroideae</taxon>
        <taxon>Choanephora</taxon>
    </lineage>
</organism>
<feature type="domain" description="Palmitoyltransferase DHHC" evidence="11">
    <location>
        <begin position="93"/>
        <end position="228"/>
    </location>
</feature>
<dbReference type="Proteomes" id="UP000093000">
    <property type="component" value="Unassembled WGS sequence"/>
</dbReference>
<evidence type="ECO:0000256" key="2">
    <source>
        <dbReference type="ARBA" id="ARBA00022679"/>
    </source>
</evidence>